<keyword evidence="1" id="KW-0812">Transmembrane</keyword>
<evidence type="ECO:0000256" key="1">
    <source>
        <dbReference type="SAM" id="Phobius"/>
    </source>
</evidence>
<evidence type="ECO:0000313" key="2">
    <source>
        <dbReference type="EMBL" id="KAF5891946.1"/>
    </source>
</evidence>
<reference evidence="2" key="1">
    <citation type="submission" date="2020-07" db="EMBL/GenBank/DDBJ databases">
        <title>Clarias magur genome sequencing, assembly and annotation.</title>
        <authorList>
            <person name="Kushwaha B."/>
            <person name="Kumar R."/>
            <person name="Das P."/>
            <person name="Joshi C.G."/>
            <person name="Kumar D."/>
            <person name="Nagpure N.S."/>
            <person name="Pandey M."/>
            <person name="Agarwal S."/>
            <person name="Srivastava S."/>
            <person name="Singh M."/>
            <person name="Sahoo L."/>
            <person name="Jayasankar P."/>
            <person name="Meher P.K."/>
            <person name="Koringa P.G."/>
            <person name="Iquebal M.A."/>
            <person name="Das S.P."/>
            <person name="Bit A."/>
            <person name="Patnaik S."/>
            <person name="Patel N."/>
            <person name="Shah T.M."/>
            <person name="Hinsu A."/>
            <person name="Jena J.K."/>
        </authorList>
    </citation>
    <scope>NUCLEOTIDE SEQUENCE</scope>
    <source>
        <strain evidence="2">CIFAMagur01</strain>
        <tissue evidence="2">Testis</tissue>
    </source>
</reference>
<evidence type="ECO:0000313" key="3">
    <source>
        <dbReference type="Proteomes" id="UP000727407"/>
    </source>
</evidence>
<proteinExistence type="predicted"/>
<sequence length="143" mass="15805">MSVQGKKTSLTITAVNVSDTGLYYCGYMEQNRIAYSDSVYLRVKGLNKTLSKITERAEGSDYPAVFFMLTVVFAAATVILLSVLIIKLKDGKTDTGQWKQSLVLNNDAENLVRASGRLNTGSFNLTFSLRWAVLTCLFWCLAA</sequence>
<comment type="caution">
    <text evidence="2">The sequence shown here is derived from an EMBL/GenBank/DDBJ whole genome shotgun (WGS) entry which is preliminary data.</text>
</comment>
<dbReference type="AlphaFoldDB" id="A0A8J4WV22"/>
<gene>
    <name evidence="2" type="ORF">DAT39_018366</name>
</gene>
<dbReference type="InterPro" id="IPR036179">
    <property type="entry name" value="Ig-like_dom_sf"/>
</dbReference>
<name>A0A8J4WV22_CLAMG</name>
<feature type="transmembrane region" description="Helical" evidence="1">
    <location>
        <begin position="64"/>
        <end position="86"/>
    </location>
</feature>
<accession>A0A8J4WV22</accession>
<keyword evidence="1" id="KW-1133">Transmembrane helix</keyword>
<dbReference type="Gene3D" id="2.60.40.10">
    <property type="entry name" value="Immunoglobulins"/>
    <property type="match status" value="1"/>
</dbReference>
<protein>
    <submittedName>
        <fullName evidence="2">Ig kappa chain V19-17-like</fullName>
    </submittedName>
</protein>
<dbReference type="Proteomes" id="UP000727407">
    <property type="component" value="Unassembled WGS sequence"/>
</dbReference>
<dbReference type="SUPFAM" id="SSF48726">
    <property type="entry name" value="Immunoglobulin"/>
    <property type="match status" value="1"/>
</dbReference>
<organism evidence="2 3">
    <name type="scientific">Clarias magur</name>
    <name type="common">Asian catfish</name>
    <name type="synonym">Macropteronotus magur</name>
    <dbReference type="NCBI Taxonomy" id="1594786"/>
    <lineage>
        <taxon>Eukaryota</taxon>
        <taxon>Metazoa</taxon>
        <taxon>Chordata</taxon>
        <taxon>Craniata</taxon>
        <taxon>Vertebrata</taxon>
        <taxon>Euteleostomi</taxon>
        <taxon>Actinopterygii</taxon>
        <taxon>Neopterygii</taxon>
        <taxon>Teleostei</taxon>
        <taxon>Ostariophysi</taxon>
        <taxon>Siluriformes</taxon>
        <taxon>Clariidae</taxon>
        <taxon>Clarias</taxon>
    </lineage>
</organism>
<dbReference type="InterPro" id="IPR013783">
    <property type="entry name" value="Ig-like_fold"/>
</dbReference>
<keyword evidence="3" id="KW-1185">Reference proteome</keyword>
<dbReference type="EMBL" id="QNUK01000540">
    <property type="protein sequence ID" value="KAF5891946.1"/>
    <property type="molecule type" value="Genomic_DNA"/>
</dbReference>
<keyword evidence="1" id="KW-0472">Membrane</keyword>
<dbReference type="OrthoDB" id="9932608at2759"/>